<dbReference type="InterPro" id="IPR011990">
    <property type="entry name" value="TPR-like_helical_dom_sf"/>
</dbReference>
<gene>
    <name evidence="1" type="ORF">N792_11515</name>
</gene>
<evidence type="ECO:0000313" key="2">
    <source>
        <dbReference type="Proteomes" id="UP000030017"/>
    </source>
</evidence>
<dbReference type="Proteomes" id="UP000030017">
    <property type="component" value="Unassembled WGS sequence"/>
</dbReference>
<reference evidence="1 2" key="1">
    <citation type="submission" date="2013-08" db="EMBL/GenBank/DDBJ databases">
        <title>Genome sequencing of Lysobacter.</title>
        <authorList>
            <person name="Zhang S."/>
            <person name="Wang G."/>
        </authorList>
    </citation>
    <scope>NUCLEOTIDE SEQUENCE [LARGE SCALE GENOMIC DNA]</scope>
    <source>
        <strain evidence="1 2">Ko07</strain>
    </source>
</reference>
<dbReference type="EMBL" id="AVPS01000007">
    <property type="protein sequence ID" value="KGM51358.1"/>
    <property type="molecule type" value="Genomic_DNA"/>
</dbReference>
<name>A0A0A0EMQ1_9GAMM</name>
<protein>
    <recommendedName>
        <fullName evidence="3">Tetratricopeptide repeat protein</fullName>
    </recommendedName>
</protein>
<dbReference type="Gene3D" id="1.25.40.10">
    <property type="entry name" value="Tetratricopeptide repeat domain"/>
    <property type="match status" value="1"/>
</dbReference>
<organism evidence="1 2">
    <name type="scientific">Lysobacter concretionis Ko07 = DSM 16239</name>
    <dbReference type="NCBI Taxonomy" id="1122185"/>
    <lineage>
        <taxon>Bacteria</taxon>
        <taxon>Pseudomonadati</taxon>
        <taxon>Pseudomonadota</taxon>
        <taxon>Gammaproteobacteria</taxon>
        <taxon>Lysobacterales</taxon>
        <taxon>Lysobacteraceae</taxon>
        <taxon>Novilysobacter</taxon>
    </lineage>
</organism>
<dbReference type="eggNOG" id="COG3063">
    <property type="taxonomic scope" value="Bacteria"/>
</dbReference>
<accession>A0A0A0EMQ1</accession>
<dbReference type="AlphaFoldDB" id="A0A0A0EMQ1"/>
<proteinExistence type="predicted"/>
<dbReference type="SUPFAM" id="SSF48452">
    <property type="entry name" value="TPR-like"/>
    <property type="match status" value="1"/>
</dbReference>
<comment type="caution">
    <text evidence="1">The sequence shown here is derived from an EMBL/GenBank/DDBJ whole genome shotgun (WGS) entry which is preliminary data.</text>
</comment>
<keyword evidence="2" id="KW-1185">Reference proteome</keyword>
<sequence length="205" mass="22719">MAACLAGIGAVSAQAVPARLVPVSEFYFTEEARTTRPVVALQGEGDALADALLKAIARNPRAKAETAQLAHIAMAGGRPELGNELYGRVLRQVSPTEALYRPLLWNYGWDLLRNGNAADALGQWETLLKARNVTADWMPPTFALVLWTLDRRDEAVQWYAAAVRTHPDRWSGNDQYGMLLPDWQDGERAVLAEIQQAWQADPPQW</sequence>
<evidence type="ECO:0000313" key="1">
    <source>
        <dbReference type="EMBL" id="KGM51358.1"/>
    </source>
</evidence>
<dbReference type="STRING" id="1122185.N792_11515"/>
<evidence type="ECO:0008006" key="3">
    <source>
        <dbReference type="Google" id="ProtNLM"/>
    </source>
</evidence>